<dbReference type="GO" id="GO:0007131">
    <property type="term" value="P:reciprocal meiotic recombination"/>
    <property type="evidence" value="ECO:0007669"/>
    <property type="project" value="TreeGrafter"/>
</dbReference>
<dbReference type="AlphaFoldDB" id="A0AAW1QN10"/>
<dbReference type="PANTHER" id="PTHR45629">
    <property type="entry name" value="SNF2/RAD54 FAMILY MEMBER"/>
    <property type="match status" value="1"/>
</dbReference>
<dbReference type="InterPro" id="IPR038718">
    <property type="entry name" value="SNF2-like_sf"/>
</dbReference>
<dbReference type="InterPro" id="IPR001650">
    <property type="entry name" value="Helicase_C-like"/>
</dbReference>
<feature type="domain" description="Helicase ATP-binding" evidence="3">
    <location>
        <begin position="249"/>
        <end position="419"/>
    </location>
</feature>
<dbReference type="GO" id="GO:0005524">
    <property type="term" value="F:ATP binding"/>
    <property type="evidence" value="ECO:0007669"/>
    <property type="project" value="InterPro"/>
</dbReference>
<protein>
    <submittedName>
        <fullName evidence="5">Uncharacterized protein</fullName>
    </submittedName>
</protein>
<dbReference type="PANTHER" id="PTHR45629:SF7">
    <property type="entry name" value="DNA EXCISION REPAIR PROTEIN ERCC-6-RELATED"/>
    <property type="match status" value="1"/>
</dbReference>
<evidence type="ECO:0000256" key="2">
    <source>
        <dbReference type="SAM" id="MobiDB-lite"/>
    </source>
</evidence>
<comment type="caution">
    <text evidence="5">The sequence shown here is derived from an EMBL/GenBank/DDBJ whole genome shotgun (WGS) entry which is preliminary data.</text>
</comment>
<dbReference type="PROSITE" id="PS51194">
    <property type="entry name" value="HELICASE_CTER"/>
    <property type="match status" value="1"/>
</dbReference>
<dbReference type="InterPro" id="IPR049730">
    <property type="entry name" value="SNF2/RAD54-like_C"/>
</dbReference>
<dbReference type="Pfam" id="PF00176">
    <property type="entry name" value="SNF2-rel_dom"/>
    <property type="match status" value="1"/>
</dbReference>
<dbReference type="EMBL" id="JALJOU010000085">
    <property type="protein sequence ID" value="KAK9822628.1"/>
    <property type="molecule type" value="Genomic_DNA"/>
</dbReference>
<evidence type="ECO:0000313" key="5">
    <source>
        <dbReference type="EMBL" id="KAK9822628.1"/>
    </source>
</evidence>
<dbReference type="SMART" id="SM00490">
    <property type="entry name" value="HELICc"/>
    <property type="match status" value="1"/>
</dbReference>
<dbReference type="SUPFAM" id="SSF52540">
    <property type="entry name" value="P-loop containing nucleoside triphosphate hydrolases"/>
    <property type="match status" value="2"/>
</dbReference>
<dbReference type="Proteomes" id="UP001445335">
    <property type="component" value="Unassembled WGS sequence"/>
</dbReference>
<dbReference type="SMART" id="SM00487">
    <property type="entry name" value="DEXDc"/>
    <property type="match status" value="1"/>
</dbReference>
<name>A0AAW1QN10_9CHLO</name>
<dbReference type="InterPro" id="IPR000330">
    <property type="entry name" value="SNF2_N"/>
</dbReference>
<reference evidence="5 6" key="1">
    <citation type="journal article" date="2024" name="Nat. Commun.">
        <title>Phylogenomics reveals the evolutionary origins of lichenization in chlorophyte algae.</title>
        <authorList>
            <person name="Puginier C."/>
            <person name="Libourel C."/>
            <person name="Otte J."/>
            <person name="Skaloud P."/>
            <person name="Haon M."/>
            <person name="Grisel S."/>
            <person name="Petersen M."/>
            <person name="Berrin J.G."/>
            <person name="Delaux P.M."/>
            <person name="Dal Grande F."/>
            <person name="Keller J."/>
        </authorList>
    </citation>
    <scope>NUCLEOTIDE SEQUENCE [LARGE SCALE GENOMIC DNA]</scope>
    <source>
        <strain evidence="5 6">SAG 245.80</strain>
    </source>
</reference>
<dbReference type="InterPro" id="IPR027417">
    <property type="entry name" value="P-loop_NTPase"/>
</dbReference>
<dbReference type="InterPro" id="IPR050496">
    <property type="entry name" value="SNF2_RAD54_helicase_repair"/>
</dbReference>
<evidence type="ECO:0000259" key="4">
    <source>
        <dbReference type="PROSITE" id="PS51194"/>
    </source>
</evidence>
<dbReference type="Gene3D" id="3.40.50.10810">
    <property type="entry name" value="Tandem AAA-ATPase domain"/>
    <property type="match status" value="1"/>
</dbReference>
<feature type="compositionally biased region" description="Low complexity" evidence="2">
    <location>
        <begin position="807"/>
        <end position="819"/>
    </location>
</feature>
<keyword evidence="1" id="KW-0378">Hydrolase</keyword>
<evidence type="ECO:0000313" key="6">
    <source>
        <dbReference type="Proteomes" id="UP001445335"/>
    </source>
</evidence>
<dbReference type="Gene3D" id="3.40.50.300">
    <property type="entry name" value="P-loop containing nucleotide triphosphate hydrolases"/>
    <property type="match status" value="1"/>
</dbReference>
<proteinExistence type="predicted"/>
<dbReference type="CDD" id="cd18793">
    <property type="entry name" value="SF2_C_SNF"/>
    <property type="match status" value="1"/>
</dbReference>
<gene>
    <name evidence="5" type="ORF">WJX81_000343</name>
</gene>
<feature type="region of interest" description="Disordered" evidence="2">
    <location>
        <begin position="1"/>
        <end position="41"/>
    </location>
</feature>
<feature type="region of interest" description="Disordered" evidence="2">
    <location>
        <begin position="807"/>
        <end position="842"/>
    </location>
</feature>
<accession>A0AAW1QN10</accession>
<keyword evidence="6" id="KW-1185">Reference proteome</keyword>
<evidence type="ECO:0000259" key="3">
    <source>
        <dbReference type="PROSITE" id="PS51192"/>
    </source>
</evidence>
<dbReference type="InterPro" id="IPR014001">
    <property type="entry name" value="Helicase_ATP-bd"/>
</dbReference>
<dbReference type="Pfam" id="PF00271">
    <property type="entry name" value="Helicase_C"/>
    <property type="match status" value="1"/>
</dbReference>
<dbReference type="CDD" id="cd18004">
    <property type="entry name" value="DEXHc_RAD54"/>
    <property type="match status" value="1"/>
</dbReference>
<dbReference type="GO" id="GO:0000724">
    <property type="term" value="P:double-strand break repair via homologous recombination"/>
    <property type="evidence" value="ECO:0007669"/>
    <property type="project" value="TreeGrafter"/>
</dbReference>
<sequence length="842" mass="89054">MRRIRAPLASEPADSGSGAPDQPGAQRARFAPPNGLISAPPPVAARQALAPLPSVSGAAHANNDTDQQYFTVLYTKRSNKKRANKSFADGVLEVASDCLCTLLDKDGKVIAKSRVKDTRNMPSGAEVALASWEVEVDSPLDAQAFRSGACFMRKTSPACSAVVVSAAQKSTGFRKPAVLKGPATLANKAALAMPHKAAPLHDSEAVDALVLNAAGGGNLVSVVVDPYICRHLRAHQREGVAFMYSRVHGQVSEGQNGAILADAMGLGKTLQVIALLWTLLRQGPAGRPAIRRAIVATPSSLTGNWAAEVRKWLGDQRLRAMVLLPGPGAAQQVTDFKHGTVWKLLIVSYETLRKFATHLAGTCDLLVCDEGHRLKSAGGNKTIEALVALRATRRILLTGTPLQNNLEEFYAMVSFACPDLLGSLPAFRRVFAEPISRARDRGASAEERALGSQRSAELARRVEAVVLRRTADVNARFLPPLTKFVVFCRPSPLQVQLYEALLRSKAVSALLTGGSGSVAGGNILGVITALRKLCNHPDLLLPAGDVTHGDDEPLGELAAVSLPLFPPGYARGCPEHSGKLAVLEALLGGILDVEHQRCAVVSSSTAALDIVGGLCAARGWGTVRIDGATPAASRQEIVDAFNLYSRGQVCLLSAQAGGAGLNLIGANRLILLDSNWNPAIDAQAMARVWRDGQKLPCTIYRLLLTGTLDEKVYQRQLMKGELADAMEGGGGGAGKAAAFTREELRRLFRLDKATACETAALLHPAAAPGEWEDVAASADDGPLREAIKASSVTFVHRAVDKPDELADAAGAGEPHCAAAQDEPAAEVSAAGTAKRWRDWESR</sequence>
<dbReference type="GO" id="GO:0005634">
    <property type="term" value="C:nucleus"/>
    <property type="evidence" value="ECO:0007669"/>
    <property type="project" value="TreeGrafter"/>
</dbReference>
<dbReference type="GO" id="GO:0015616">
    <property type="term" value="F:DNA translocase activity"/>
    <property type="evidence" value="ECO:0007669"/>
    <property type="project" value="TreeGrafter"/>
</dbReference>
<evidence type="ECO:0000256" key="1">
    <source>
        <dbReference type="ARBA" id="ARBA00022801"/>
    </source>
</evidence>
<feature type="domain" description="Helicase C-terminal" evidence="4">
    <location>
        <begin position="585"/>
        <end position="745"/>
    </location>
</feature>
<dbReference type="PROSITE" id="PS51192">
    <property type="entry name" value="HELICASE_ATP_BIND_1"/>
    <property type="match status" value="1"/>
</dbReference>
<organism evidence="5 6">
    <name type="scientific">Elliptochloris bilobata</name>
    <dbReference type="NCBI Taxonomy" id="381761"/>
    <lineage>
        <taxon>Eukaryota</taxon>
        <taxon>Viridiplantae</taxon>
        <taxon>Chlorophyta</taxon>
        <taxon>core chlorophytes</taxon>
        <taxon>Trebouxiophyceae</taxon>
        <taxon>Trebouxiophyceae incertae sedis</taxon>
        <taxon>Elliptochloris clade</taxon>
        <taxon>Elliptochloris</taxon>
    </lineage>
</organism>
<dbReference type="Gene3D" id="1.20.120.850">
    <property type="entry name" value="SWI2/SNF2 ATPases, N-terminal domain"/>
    <property type="match status" value="1"/>
</dbReference>
<dbReference type="GO" id="GO:0016787">
    <property type="term" value="F:hydrolase activity"/>
    <property type="evidence" value="ECO:0007669"/>
    <property type="project" value="UniProtKB-KW"/>
</dbReference>